<dbReference type="PANTHER" id="PTHR45901">
    <property type="entry name" value="PROTEIN CBG12474"/>
    <property type="match status" value="1"/>
</dbReference>
<feature type="domain" description="PLAT" evidence="2">
    <location>
        <begin position="176"/>
        <end position="304"/>
    </location>
</feature>
<proteinExistence type="predicted"/>
<dbReference type="EMBL" id="CAJNOQ010002333">
    <property type="protein sequence ID" value="CAF0952424.1"/>
    <property type="molecule type" value="Genomic_DNA"/>
</dbReference>
<protein>
    <recommendedName>
        <fullName evidence="2">PLAT domain-containing protein</fullName>
    </recommendedName>
</protein>
<dbReference type="InterPro" id="IPR036392">
    <property type="entry name" value="PLAT/LH2_dom_sf"/>
</dbReference>
<comment type="caution">
    <text evidence="3">The sequence shown here is derived from an EMBL/GenBank/DDBJ whole genome shotgun (WGS) entry which is preliminary data.</text>
</comment>
<dbReference type="Proteomes" id="UP000663829">
    <property type="component" value="Unassembled WGS sequence"/>
</dbReference>
<evidence type="ECO:0000313" key="5">
    <source>
        <dbReference type="Proteomes" id="UP000663829"/>
    </source>
</evidence>
<evidence type="ECO:0000313" key="3">
    <source>
        <dbReference type="EMBL" id="CAF0952424.1"/>
    </source>
</evidence>
<dbReference type="AlphaFoldDB" id="A0A814DCB8"/>
<dbReference type="OrthoDB" id="10005548at2759"/>
<evidence type="ECO:0000259" key="2">
    <source>
        <dbReference type="PROSITE" id="PS50095"/>
    </source>
</evidence>
<dbReference type="PANTHER" id="PTHR45901:SF3">
    <property type="entry name" value="LIPOXYGENASE HOMOLOGY DOMAIN-CONTAINING PROTEIN 1"/>
    <property type="match status" value="1"/>
</dbReference>
<dbReference type="Pfam" id="PF01477">
    <property type="entry name" value="PLAT"/>
    <property type="match status" value="1"/>
</dbReference>
<reference evidence="3" key="1">
    <citation type="submission" date="2021-02" db="EMBL/GenBank/DDBJ databases">
        <authorList>
            <person name="Nowell W R."/>
        </authorList>
    </citation>
    <scope>NUCLEOTIDE SEQUENCE</scope>
</reference>
<feature type="domain" description="PLAT" evidence="2">
    <location>
        <begin position="47"/>
        <end position="169"/>
    </location>
</feature>
<name>A0A814DCB8_9BILA</name>
<evidence type="ECO:0000313" key="4">
    <source>
        <dbReference type="EMBL" id="CAF3728004.1"/>
    </source>
</evidence>
<accession>A0A814DCB8</accession>
<organism evidence="3 5">
    <name type="scientific">Didymodactylos carnosus</name>
    <dbReference type="NCBI Taxonomy" id="1234261"/>
    <lineage>
        <taxon>Eukaryota</taxon>
        <taxon>Metazoa</taxon>
        <taxon>Spiralia</taxon>
        <taxon>Gnathifera</taxon>
        <taxon>Rotifera</taxon>
        <taxon>Eurotatoria</taxon>
        <taxon>Bdelloidea</taxon>
        <taxon>Philodinida</taxon>
        <taxon>Philodinidae</taxon>
        <taxon>Didymodactylos</taxon>
    </lineage>
</organism>
<dbReference type="Gene3D" id="2.60.60.20">
    <property type="entry name" value="PLAT/LH2 domain"/>
    <property type="match status" value="3"/>
</dbReference>
<dbReference type="InterPro" id="IPR001024">
    <property type="entry name" value="PLAT/LH2_dom"/>
</dbReference>
<evidence type="ECO:0000256" key="1">
    <source>
        <dbReference type="PROSITE-ProRule" id="PRU00152"/>
    </source>
</evidence>
<dbReference type="EMBL" id="CAJOBC010002332">
    <property type="protein sequence ID" value="CAF3728004.1"/>
    <property type="molecule type" value="Genomic_DNA"/>
</dbReference>
<comment type="caution">
    <text evidence="1">Lacks conserved residue(s) required for the propagation of feature annotation.</text>
</comment>
<dbReference type="SUPFAM" id="SSF49723">
    <property type="entry name" value="Lipase/lipooxygenase domain (PLAT/LH2 domain)"/>
    <property type="match status" value="3"/>
</dbReference>
<sequence length="505" mass="57968">MPRSVDQIRNSATNREFGPRLLSPANLDCWQPNDDDDPLKLNYLNMIPYLLRMKTGCETFNKTNECAQNENGKSEISIFFKGDRGLTQTISIPLKELDQQNNDIYKKSVELFDVGTITLARIKINSEARWKVNWIELVEENEKKDILNFPVHRWLDTNYGQTIDVMVREGPVNLAPKYTIIIRTGSISSCRNAYIRVALVGDSASTIPFDLNDLIDVNNNNKIQPFRSGQKDIFYISSLQAIDVGKLDRIIIWCDSLDGKPWYCESVEAINSSNEEKYLLVMCFIVNHWFGPDLEQTVDLPVYDLTKESTLFTVSSKSNDISDITGNSTVHLHLKFANGKVHNEALNASETHPIPFLKDNIDFFVLVNTNVGDCEITEAKIKLTSKLTTHIEWNCAWIEIRVIGEEGTSNVMKLSSMNHKMVKGGVYIFYVSDTKQIGKIKQIYVWHKEKKYGHRWSLQWIEIRELHEVYCFSIGRIMSGYHNSKETALILDARIIKDNKYMLKS</sequence>
<dbReference type="InterPro" id="IPR052970">
    <property type="entry name" value="Inner_ear_hair_cell_LOXHD"/>
</dbReference>
<keyword evidence="5" id="KW-1185">Reference proteome</keyword>
<dbReference type="PROSITE" id="PS50095">
    <property type="entry name" value="PLAT"/>
    <property type="match status" value="2"/>
</dbReference>
<dbReference type="Proteomes" id="UP000681722">
    <property type="component" value="Unassembled WGS sequence"/>
</dbReference>
<gene>
    <name evidence="3" type="ORF">GPM918_LOCUS11319</name>
    <name evidence="4" type="ORF">SRO942_LOCUS11318</name>
</gene>